<name>A0A1Q9CCR8_SYMMI</name>
<gene>
    <name evidence="2" type="ORF">AK812_SmicGene38826</name>
</gene>
<proteinExistence type="predicted"/>
<keyword evidence="3" id="KW-1185">Reference proteome</keyword>
<evidence type="ECO:0000313" key="3">
    <source>
        <dbReference type="Proteomes" id="UP000186817"/>
    </source>
</evidence>
<feature type="chain" id="PRO_5013158571" evidence="1">
    <location>
        <begin position="19"/>
        <end position="163"/>
    </location>
</feature>
<dbReference type="EMBL" id="LSRX01001352">
    <property type="protein sequence ID" value="OLP80723.1"/>
    <property type="molecule type" value="Genomic_DNA"/>
</dbReference>
<feature type="signal peptide" evidence="1">
    <location>
        <begin position="1"/>
        <end position="18"/>
    </location>
</feature>
<dbReference type="Proteomes" id="UP000186817">
    <property type="component" value="Unassembled WGS sequence"/>
</dbReference>
<comment type="caution">
    <text evidence="2">The sequence shown here is derived from an EMBL/GenBank/DDBJ whole genome shotgun (WGS) entry which is preliminary data.</text>
</comment>
<dbReference type="AlphaFoldDB" id="A0A1Q9CCR8"/>
<dbReference type="OrthoDB" id="418109at2759"/>
<sequence length="163" mass="18090">MILQLCCCALLCIREILPNAGFAVSGGRDGRICYWRLEDGACLRSVEVSEVCAGLTDLVGLWLGLVAIRCAGPGSIMERTRLAPDETKNFDPGSINDRKKSELDGRITEVEQYVNTLDEEDKMAVAAYKERYWVRGSTFCGSESLFPYLLQFPPTFYVAGSMQ</sequence>
<keyword evidence="1" id="KW-0732">Signal</keyword>
<evidence type="ECO:0000256" key="1">
    <source>
        <dbReference type="SAM" id="SignalP"/>
    </source>
</evidence>
<organism evidence="2 3">
    <name type="scientific">Symbiodinium microadriaticum</name>
    <name type="common">Dinoflagellate</name>
    <name type="synonym">Zooxanthella microadriatica</name>
    <dbReference type="NCBI Taxonomy" id="2951"/>
    <lineage>
        <taxon>Eukaryota</taxon>
        <taxon>Sar</taxon>
        <taxon>Alveolata</taxon>
        <taxon>Dinophyceae</taxon>
        <taxon>Suessiales</taxon>
        <taxon>Symbiodiniaceae</taxon>
        <taxon>Symbiodinium</taxon>
    </lineage>
</organism>
<protein>
    <submittedName>
        <fullName evidence="2">Uncharacterized protein</fullName>
    </submittedName>
</protein>
<reference evidence="2 3" key="1">
    <citation type="submission" date="2016-02" db="EMBL/GenBank/DDBJ databases">
        <title>Genome analysis of coral dinoflagellate symbionts highlights evolutionary adaptations to a symbiotic lifestyle.</title>
        <authorList>
            <person name="Aranda M."/>
            <person name="Li Y."/>
            <person name="Liew Y.J."/>
            <person name="Baumgarten S."/>
            <person name="Simakov O."/>
            <person name="Wilson M."/>
            <person name="Piel J."/>
            <person name="Ashoor H."/>
            <person name="Bougouffa S."/>
            <person name="Bajic V.B."/>
            <person name="Ryu T."/>
            <person name="Ravasi T."/>
            <person name="Bayer T."/>
            <person name="Micklem G."/>
            <person name="Kim H."/>
            <person name="Bhak J."/>
            <person name="Lajeunesse T.C."/>
            <person name="Voolstra C.R."/>
        </authorList>
    </citation>
    <scope>NUCLEOTIDE SEQUENCE [LARGE SCALE GENOMIC DNA]</scope>
    <source>
        <strain evidence="2 3">CCMP2467</strain>
    </source>
</reference>
<evidence type="ECO:0000313" key="2">
    <source>
        <dbReference type="EMBL" id="OLP80723.1"/>
    </source>
</evidence>
<accession>A0A1Q9CCR8</accession>